<reference evidence="5" key="1">
    <citation type="submission" date="2012-02" db="EMBL/GenBank/DDBJ databases">
        <title>The complete genome of Halobacteroides halobius DSM 5150.</title>
        <authorList>
            <person name="Lucas S."/>
            <person name="Copeland A."/>
            <person name="Lapidus A."/>
            <person name="Glavina del Rio T."/>
            <person name="Dalin E."/>
            <person name="Tice H."/>
            <person name="Bruce D."/>
            <person name="Goodwin L."/>
            <person name="Pitluck S."/>
            <person name="Peters L."/>
            <person name="Mikhailova N."/>
            <person name="Gu W."/>
            <person name="Kyrpides N."/>
            <person name="Mavromatis K."/>
            <person name="Ivanova N."/>
            <person name="Brettin T."/>
            <person name="Detter J.C."/>
            <person name="Han C."/>
            <person name="Larimer F."/>
            <person name="Land M."/>
            <person name="Hauser L."/>
            <person name="Markowitz V."/>
            <person name="Cheng J.-F."/>
            <person name="Hugenholtz P."/>
            <person name="Woyke T."/>
            <person name="Wu D."/>
            <person name="Tindall B."/>
            <person name="Pomrenke H."/>
            <person name="Brambilla E."/>
            <person name="Klenk H.-P."/>
            <person name="Eisen J.A."/>
        </authorList>
    </citation>
    <scope>NUCLEOTIDE SEQUENCE [LARGE SCALE GENOMIC DNA]</scope>
    <source>
        <strain evidence="5">ATCC 35273 / DSM 5150 / MD-1</strain>
    </source>
</reference>
<dbReference type="CDD" id="cd06223">
    <property type="entry name" value="PRTases_typeI"/>
    <property type="match status" value="1"/>
</dbReference>
<dbReference type="InterPro" id="IPR000836">
    <property type="entry name" value="PRTase_dom"/>
</dbReference>
<dbReference type="InterPro" id="IPR029057">
    <property type="entry name" value="PRTase-like"/>
</dbReference>
<keyword evidence="5" id="KW-1185">Reference proteome</keyword>
<dbReference type="SUPFAM" id="SSF53271">
    <property type="entry name" value="PRTase-like"/>
    <property type="match status" value="1"/>
</dbReference>
<dbReference type="GO" id="GO:0016757">
    <property type="term" value="F:glycosyltransferase activity"/>
    <property type="evidence" value="ECO:0007669"/>
    <property type="project" value="UniProtKB-KW"/>
</dbReference>
<evidence type="ECO:0000313" key="4">
    <source>
        <dbReference type="EMBL" id="AGB42154.1"/>
    </source>
</evidence>
<dbReference type="eggNOG" id="COG1040">
    <property type="taxonomic scope" value="Bacteria"/>
</dbReference>
<dbReference type="PATRIC" id="fig|748449.3.peg.2199"/>
<dbReference type="EMBL" id="CP003359">
    <property type="protein sequence ID" value="AGB42154.1"/>
    <property type="molecule type" value="Genomic_DNA"/>
</dbReference>
<organism evidence="4 5">
    <name type="scientific">Halobacteroides halobius (strain ATCC 35273 / DSM 5150 / MD-1)</name>
    <dbReference type="NCBI Taxonomy" id="748449"/>
    <lineage>
        <taxon>Bacteria</taxon>
        <taxon>Bacillati</taxon>
        <taxon>Bacillota</taxon>
        <taxon>Clostridia</taxon>
        <taxon>Halanaerobiales</taxon>
        <taxon>Halobacteroidaceae</taxon>
        <taxon>Halobacteroides</taxon>
    </lineage>
</organism>
<dbReference type="InterPro" id="IPR051910">
    <property type="entry name" value="ComF/GntX_DNA_util-trans"/>
</dbReference>
<dbReference type="PANTHER" id="PTHR47505">
    <property type="entry name" value="DNA UTILIZATION PROTEIN YHGH"/>
    <property type="match status" value="1"/>
</dbReference>
<feature type="domain" description="Phosphoribosyltransferase" evidence="2">
    <location>
        <begin position="143"/>
        <end position="241"/>
    </location>
</feature>
<dbReference type="PANTHER" id="PTHR47505:SF1">
    <property type="entry name" value="DNA UTILIZATION PROTEIN YHGH"/>
    <property type="match status" value="1"/>
</dbReference>
<evidence type="ECO:0000313" key="5">
    <source>
        <dbReference type="Proteomes" id="UP000010880"/>
    </source>
</evidence>
<feature type="domain" description="Double zinc ribbon" evidence="3">
    <location>
        <begin position="13"/>
        <end position="72"/>
    </location>
</feature>
<dbReference type="RefSeq" id="WP_015327868.1">
    <property type="nucleotide sequence ID" value="NC_019978.1"/>
</dbReference>
<proteinExistence type="inferred from homology"/>
<protein>
    <submittedName>
        <fullName evidence="4">Putative amidophosphoribosyltransferase</fullName>
    </submittedName>
</protein>
<name>L0KCN6_HALHC</name>
<comment type="similarity">
    <text evidence="1">Belongs to the ComF/GntX family.</text>
</comment>
<gene>
    <name evidence="4" type="ordered locus">Halha_2280</name>
</gene>
<dbReference type="Pfam" id="PF18912">
    <property type="entry name" value="DZR_2"/>
    <property type="match status" value="1"/>
</dbReference>
<dbReference type="Proteomes" id="UP000010880">
    <property type="component" value="Chromosome"/>
</dbReference>
<evidence type="ECO:0000256" key="1">
    <source>
        <dbReference type="ARBA" id="ARBA00008007"/>
    </source>
</evidence>
<accession>L0KCN6</accession>
<dbReference type="Gene3D" id="3.40.50.2020">
    <property type="match status" value="1"/>
</dbReference>
<evidence type="ECO:0000259" key="2">
    <source>
        <dbReference type="Pfam" id="PF00156"/>
    </source>
</evidence>
<keyword evidence="4" id="KW-0808">Transferase</keyword>
<dbReference type="AlphaFoldDB" id="L0KCN6"/>
<evidence type="ECO:0000259" key="3">
    <source>
        <dbReference type="Pfam" id="PF18912"/>
    </source>
</evidence>
<dbReference type="STRING" id="748449.Halha_2280"/>
<sequence length="246" mass="28253">MVKLILSKLATALLELFYPSFPQCPSCGSEFKPQEISLCNKCITKIEFITDDFCQQCGKSIGAKERFCQECRQRRFFFAEARAVGIYEQGLKQYIKQLKYDGYQSLARPLGELLSIYTQQFYDLKEIDLITYIPVHQERMEERGFNQAYLLARELGENTNLPVKSLLARQKNTIKQSKLSRQERLENVQNKFKVEQGHLVKEQKILLVDDIYTTGATVNEASRILLNHSAHSIKVITLATGRGINS</sequence>
<keyword evidence="4" id="KW-0328">Glycosyltransferase</keyword>
<dbReference type="InterPro" id="IPR044005">
    <property type="entry name" value="DZR_2"/>
</dbReference>
<dbReference type="HOGENOM" id="CLU_054549_1_1_9"/>
<dbReference type="KEGG" id="hhl:Halha_2280"/>
<dbReference type="Pfam" id="PF00156">
    <property type="entry name" value="Pribosyltran"/>
    <property type="match status" value="1"/>
</dbReference>